<dbReference type="EMBL" id="WKPR01000012">
    <property type="protein sequence ID" value="MSB20439.1"/>
    <property type="molecule type" value="Genomic_DNA"/>
</dbReference>
<name>A0A174NPP0_FLAPL</name>
<evidence type="ECO:0000313" key="2">
    <source>
        <dbReference type="Proteomes" id="UP000434475"/>
    </source>
</evidence>
<reference evidence="1 2" key="1">
    <citation type="journal article" date="2019" name="Nat. Med.">
        <title>A library of human gut bacterial isolates paired with longitudinal multiomics data enables mechanistic microbiome research.</title>
        <authorList>
            <person name="Poyet M."/>
            <person name="Groussin M."/>
            <person name="Gibbons S.M."/>
            <person name="Avila-Pacheco J."/>
            <person name="Jiang X."/>
            <person name="Kearney S.M."/>
            <person name="Perrotta A.R."/>
            <person name="Berdy B."/>
            <person name="Zhao S."/>
            <person name="Lieberman T.D."/>
            <person name="Swanson P.K."/>
            <person name="Smith M."/>
            <person name="Roesemann S."/>
            <person name="Alexander J.E."/>
            <person name="Rich S.A."/>
            <person name="Livny J."/>
            <person name="Vlamakis H."/>
            <person name="Clish C."/>
            <person name="Bullock K."/>
            <person name="Deik A."/>
            <person name="Scott J."/>
            <person name="Pierce K.A."/>
            <person name="Xavier R.J."/>
            <person name="Alm E.J."/>
        </authorList>
    </citation>
    <scope>NUCLEOTIDE SEQUENCE [LARGE SCALE GENOMIC DNA]</scope>
    <source>
        <strain evidence="1 2">BIOML-A2</strain>
    </source>
</reference>
<dbReference type="RefSeq" id="WP_055270281.1">
    <property type="nucleotide sequence ID" value="NZ_JAJCIK010000020.1"/>
</dbReference>
<gene>
    <name evidence="1" type="ORF">GKE97_13040</name>
</gene>
<dbReference type="Proteomes" id="UP000434475">
    <property type="component" value="Unassembled WGS sequence"/>
</dbReference>
<evidence type="ECO:0000313" key="1">
    <source>
        <dbReference type="EMBL" id="MSB20439.1"/>
    </source>
</evidence>
<organism evidence="1 2">
    <name type="scientific">Flavonifractor plautii</name>
    <name type="common">Fusobacterium plautii</name>
    <dbReference type="NCBI Taxonomy" id="292800"/>
    <lineage>
        <taxon>Bacteria</taxon>
        <taxon>Bacillati</taxon>
        <taxon>Bacillota</taxon>
        <taxon>Clostridia</taxon>
        <taxon>Eubacteriales</taxon>
        <taxon>Oscillospiraceae</taxon>
        <taxon>Flavonifractor</taxon>
    </lineage>
</organism>
<protein>
    <submittedName>
        <fullName evidence="1">Uncharacterized protein</fullName>
    </submittedName>
</protein>
<sequence>MEKKIDLLDFLSRVVLENTRAYQSDFEQDVKTLVQAAEESNMENRVFYWMSRPCGTWCVREREVFLQDSEAYHIWTHYEAMPEGIRAYRVVVTGRQDGRIIGDVFPLHYREQVQRVIRSALPIATVEAAYPNGYIARMDFDEWEQCHGRLYERYGRPERIRYAPENEAELTKQIMLEHRFQKGWKRKPRTKTPNPPSR</sequence>
<dbReference type="AlphaFoldDB" id="A0A174NPP0"/>
<proteinExistence type="predicted"/>
<accession>A0A174NPP0</accession>
<comment type="caution">
    <text evidence="1">The sequence shown here is derived from an EMBL/GenBank/DDBJ whole genome shotgun (WGS) entry which is preliminary data.</text>
</comment>